<dbReference type="GO" id="GO:0006355">
    <property type="term" value="P:regulation of DNA-templated transcription"/>
    <property type="evidence" value="ECO:0007669"/>
    <property type="project" value="InterPro"/>
</dbReference>
<evidence type="ECO:0000256" key="5">
    <source>
        <dbReference type="ARBA" id="ARBA00023163"/>
    </source>
</evidence>
<dbReference type="Pfam" id="PF00486">
    <property type="entry name" value="Trans_reg_C"/>
    <property type="match status" value="1"/>
</dbReference>
<evidence type="ECO:0000256" key="2">
    <source>
        <dbReference type="ARBA" id="ARBA00023012"/>
    </source>
</evidence>
<dbReference type="GO" id="GO:0000156">
    <property type="term" value="F:phosphorelay response regulator activity"/>
    <property type="evidence" value="ECO:0007669"/>
    <property type="project" value="TreeGrafter"/>
</dbReference>
<organism evidence="10 11">
    <name type="scientific">Campylobacter geochelonis</name>
    <dbReference type="NCBI Taxonomy" id="1780362"/>
    <lineage>
        <taxon>Bacteria</taxon>
        <taxon>Pseudomonadati</taxon>
        <taxon>Campylobacterota</taxon>
        <taxon>Epsilonproteobacteria</taxon>
        <taxon>Campylobacterales</taxon>
        <taxon>Campylobacteraceae</taxon>
        <taxon>Campylobacter</taxon>
    </lineage>
</organism>
<evidence type="ECO:0000256" key="6">
    <source>
        <dbReference type="PROSITE-ProRule" id="PRU00169"/>
    </source>
</evidence>
<evidence type="ECO:0000256" key="3">
    <source>
        <dbReference type="ARBA" id="ARBA00023015"/>
    </source>
</evidence>
<dbReference type="CDD" id="cd00156">
    <property type="entry name" value="REC"/>
    <property type="match status" value="1"/>
</dbReference>
<keyword evidence="5" id="KW-0804">Transcription</keyword>
<protein>
    <submittedName>
        <fullName evidence="10">DNA-binding response regulator</fullName>
    </submittedName>
</protein>
<dbReference type="SMART" id="SM00448">
    <property type="entry name" value="REC"/>
    <property type="match status" value="1"/>
</dbReference>
<keyword evidence="11" id="KW-1185">Reference proteome</keyword>
<dbReference type="PROSITE" id="PS51755">
    <property type="entry name" value="OMPR_PHOB"/>
    <property type="match status" value="1"/>
</dbReference>
<dbReference type="RefSeq" id="WP_075540502.1">
    <property type="nucleotide sequence ID" value="NZ_CP053844.1"/>
</dbReference>
<dbReference type="GO" id="GO:0032993">
    <property type="term" value="C:protein-DNA complex"/>
    <property type="evidence" value="ECO:0007669"/>
    <property type="project" value="TreeGrafter"/>
</dbReference>
<reference evidence="10 11" key="1">
    <citation type="submission" date="2016-02" db="EMBL/GenBank/DDBJ databases">
        <authorList>
            <consortium name="Pathogen Informatics"/>
        </authorList>
    </citation>
    <scope>NUCLEOTIDE SEQUENCE [LARGE SCALE GENOMIC DNA]</scope>
    <source>
        <strain evidence="10 11">RC20</strain>
    </source>
</reference>
<keyword evidence="4 7" id="KW-0238">DNA-binding</keyword>
<dbReference type="Gene3D" id="3.40.50.2300">
    <property type="match status" value="1"/>
</dbReference>
<proteinExistence type="predicted"/>
<evidence type="ECO:0000256" key="4">
    <source>
        <dbReference type="ARBA" id="ARBA00023125"/>
    </source>
</evidence>
<sequence length="222" mass="25132">MGLEELDVLYAEDEEDVACHVIDVLELCFKNVYHAKDGLELLELYEKHKPDILLLDVNMPCLSGLEALKRIRASDLTTPAVMLTAKNEQETLLLAVEQFITKYIIKPFDKDTLMQALKICDTQIQKSKSVKISSNLTFYPQKSCIVNQDESINLSKKELLMLEILVKNGSNISSYQEIINYVYDGDGSDNAVKILIKDLRKKLGSQTIKNISGIGYRLEKDL</sequence>
<feature type="domain" description="Response regulatory" evidence="8">
    <location>
        <begin position="7"/>
        <end position="121"/>
    </location>
</feature>
<dbReference type="InterPro" id="IPR001867">
    <property type="entry name" value="OmpR/PhoB-type_DNA-bd"/>
</dbReference>
<accession>A0A128EJ85</accession>
<feature type="domain" description="OmpR/PhoB-type" evidence="9">
    <location>
        <begin position="127"/>
        <end position="220"/>
    </location>
</feature>
<keyword evidence="2" id="KW-0902">Two-component regulatory system</keyword>
<evidence type="ECO:0000256" key="7">
    <source>
        <dbReference type="PROSITE-ProRule" id="PRU01091"/>
    </source>
</evidence>
<dbReference type="AlphaFoldDB" id="A0A128EJ85"/>
<dbReference type="Pfam" id="PF00072">
    <property type="entry name" value="Response_reg"/>
    <property type="match status" value="1"/>
</dbReference>
<dbReference type="Gene3D" id="1.10.10.10">
    <property type="entry name" value="Winged helix-like DNA-binding domain superfamily/Winged helix DNA-binding domain"/>
    <property type="match status" value="1"/>
</dbReference>
<dbReference type="SMART" id="SM00862">
    <property type="entry name" value="Trans_reg_C"/>
    <property type="match status" value="1"/>
</dbReference>
<feature type="DNA-binding region" description="OmpR/PhoB-type" evidence="7">
    <location>
        <begin position="127"/>
        <end position="220"/>
    </location>
</feature>
<dbReference type="PANTHER" id="PTHR48111">
    <property type="entry name" value="REGULATOR OF RPOS"/>
    <property type="match status" value="1"/>
</dbReference>
<dbReference type="GO" id="GO:0000976">
    <property type="term" value="F:transcription cis-regulatory region binding"/>
    <property type="evidence" value="ECO:0007669"/>
    <property type="project" value="TreeGrafter"/>
</dbReference>
<dbReference type="InterPro" id="IPR039420">
    <property type="entry name" value="WalR-like"/>
</dbReference>
<evidence type="ECO:0000313" key="10">
    <source>
        <dbReference type="EMBL" id="CZE48995.1"/>
    </source>
</evidence>
<feature type="modified residue" description="4-aspartylphosphate" evidence="6">
    <location>
        <position position="56"/>
    </location>
</feature>
<dbReference type="GO" id="GO:0005829">
    <property type="term" value="C:cytosol"/>
    <property type="evidence" value="ECO:0007669"/>
    <property type="project" value="TreeGrafter"/>
</dbReference>
<dbReference type="PANTHER" id="PTHR48111:SF1">
    <property type="entry name" value="TWO-COMPONENT RESPONSE REGULATOR ORR33"/>
    <property type="match status" value="1"/>
</dbReference>
<dbReference type="OrthoDB" id="5353330at2"/>
<evidence type="ECO:0000259" key="8">
    <source>
        <dbReference type="PROSITE" id="PS50110"/>
    </source>
</evidence>
<gene>
    <name evidence="10" type="primary">tcrA</name>
    <name evidence="10" type="ORF">ERS672216_01691</name>
</gene>
<evidence type="ECO:0000313" key="11">
    <source>
        <dbReference type="Proteomes" id="UP000069632"/>
    </source>
</evidence>
<dbReference type="Proteomes" id="UP000069632">
    <property type="component" value="Unassembled WGS sequence"/>
</dbReference>
<evidence type="ECO:0000256" key="1">
    <source>
        <dbReference type="ARBA" id="ARBA00022553"/>
    </source>
</evidence>
<dbReference type="SUPFAM" id="SSF52172">
    <property type="entry name" value="CheY-like"/>
    <property type="match status" value="1"/>
</dbReference>
<dbReference type="PROSITE" id="PS50110">
    <property type="entry name" value="RESPONSE_REGULATORY"/>
    <property type="match status" value="1"/>
</dbReference>
<evidence type="ECO:0000259" key="9">
    <source>
        <dbReference type="PROSITE" id="PS51755"/>
    </source>
</evidence>
<dbReference type="CDD" id="cd00383">
    <property type="entry name" value="trans_reg_C"/>
    <property type="match status" value="1"/>
</dbReference>
<dbReference type="InterPro" id="IPR011006">
    <property type="entry name" value="CheY-like_superfamily"/>
</dbReference>
<dbReference type="InterPro" id="IPR001789">
    <property type="entry name" value="Sig_transdc_resp-reg_receiver"/>
</dbReference>
<keyword evidence="3" id="KW-0805">Transcription regulation</keyword>
<name>A0A128EJ85_9BACT</name>
<dbReference type="EMBL" id="FIZP01000013">
    <property type="protein sequence ID" value="CZE48995.1"/>
    <property type="molecule type" value="Genomic_DNA"/>
</dbReference>
<dbReference type="InterPro" id="IPR036388">
    <property type="entry name" value="WH-like_DNA-bd_sf"/>
</dbReference>
<keyword evidence="1 6" id="KW-0597">Phosphoprotein</keyword>